<organism evidence="2 3">
    <name type="scientific">Dendrobium thyrsiflorum</name>
    <name type="common">Pinecone-like raceme dendrobium</name>
    <name type="synonym">Orchid</name>
    <dbReference type="NCBI Taxonomy" id="117978"/>
    <lineage>
        <taxon>Eukaryota</taxon>
        <taxon>Viridiplantae</taxon>
        <taxon>Streptophyta</taxon>
        <taxon>Embryophyta</taxon>
        <taxon>Tracheophyta</taxon>
        <taxon>Spermatophyta</taxon>
        <taxon>Magnoliopsida</taxon>
        <taxon>Liliopsida</taxon>
        <taxon>Asparagales</taxon>
        <taxon>Orchidaceae</taxon>
        <taxon>Epidendroideae</taxon>
        <taxon>Malaxideae</taxon>
        <taxon>Dendrobiinae</taxon>
        <taxon>Dendrobium</taxon>
    </lineage>
</organism>
<dbReference type="EMBL" id="JANQDX010000006">
    <property type="protein sequence ID" value="KAL0922598.1"/>
    <property type="molecule type" value="Genomic_DNA"/>
</dbReference>
<proteinExistence type="predicted"/>
<gene>
    <name evidence="2" type="ORF">M5K25_006594</name>
</gene>
<keyword evidence="1" id="KW-0472">Membrane</keyword>
<keyword evidence="1" id="KW-1133">Transmembrane helix</keyword>
<keyword evidence="1" id="KW-0812">Transmembrane</keyword>
<evidence type="ECO:0000313" key="3">
    <source>
        <dbReference type="Proteomes" id="UP001552299"/>
    </source>
</evidence>
<sequence>MHSPNSVLLRFLRLYQCSTRTLEDHFDTSQLRHTDLTYVQDLSNRVLSLMLRLVLPLMAAFLNSNHLPSGVYHLCGFWKKRFLCLQLYFNMLWLASFLHVVLVWIRFTSSFLT</sequence>
<dbReference type="AlphaFoldDB" id="A0ABD0VD84"/>
<comment type="caution">
    <text evidence="2">The sequence shown here is derived from an EMBL/GenBank/DDBJ whole genome shotgun (WGS) entry which is preliminary data.</text>
</comment>
<evidence type="ECO:0000256" key="1">
    <source>
        <dbReference type="SAM" id="Phobius"/>
    </source>
</evidence>
<reference evidence="2 3" key="1">
    <citation type="journal article" date="2024" name="Plant Biotechnol. J.">
        <title>Dendrobium thyrsiflorum genome and its molecular insights into genes involved in important horticultural traits.</title>
        <authorList>
            <person name="Chen B."/>
            <person name="Wang J.Y."/>
            <person name="Zheng P.J."/>
            <person name="Li K.L."/>
            <person name="Liang Y.M."/>
            <person name="Chen X.F."/>
            <person name="Zhang C."/>
            <person name="Zhao X."/>
            <person name="He X."/>
            <person name="Zhang G.Q."/>
            <person name="Liu Z.J."/>
            <person name="Xu Q."/>
        </authorList>
    </citation>
    <scope>NUCLEOTIDE SEQUENCE [LARGE SCALE GENOMIC DNA]</scope>
    <source>
        <strain evidence="2">GZMU011</strain>
    </source>
</reference>
<accession>A0ABD0VD84</accession>
<protein>
    <submittedName>
        <fullName evidence="2">Uncharacterized protein</fullName>
    </submittedName>
</protein>
<name>A0ABD0VD84_DENTH</name>
<dbReference type="Proteomes" id="UP001552299">
    <property type="component" value="Unassembled WGS sequence"/>
</dbReference>
<keyword evidence="3" id="KW-1185">Reference proteome</keyword>
<evidence type="ECO:0000313" key="2">
    <source>
        <dbReference type="EMBL" id="KAL0922598.1"/>
    </source>
</evidence>
<feature type="transmembrane region" description="Helical" evidence="1">
    <location>
        <begin position="87"/>
        <end position="107"/>
    </location>
</feature>